<evidence type="ECO:0000313" key="2">
    <source>
        <dbReference type="Proteomes" id="UP000183567"/>
    </source>
</evidence>
<organism evidence="1 2">
    <name type="scientific">Rhizopogon vesiculosus</name>
    <dbReference type="NCBI Taxonomy" id="180088"/>
    <lineage>
        <taxon>Eukaryota</taxon>
        <taxon>Fungi</taxon>
        <taxon>Dikarya</taxon>
        <taxon>Basidiomycota</taxon>
        <taxon>Agaricomycotina</taxon>
        <taxon>Agaricomycetes</taxon>
        <taxon>Agaricomycetidae</taxon>
        <taxon>Boletales</taxon>
        <taxon>Suillineae</taxon>
        <taxon>Rhizopogonaceae</taxon>
        <taxon>Rhizopogon</taxon>
    </lineage>
</organism>
<name>A0A1J8QZI7_9AGAM</name>
<sequence length="88" mass="9974">MHVPTWRSKIKPPGETLDILTSENLLARSIHHFSGCRNVESLVGNLGCRITHYVVSYILHYDKAFDDAIREYQLEEQDDVEANESGGS</sequence>
<keyword evidence="2" id="KW-1185">Reference proteome</keyword>
<dbReference type="Proteomes" id="UP000183567">
    <property type="component" value="Unassembled WGS sequence"/>
</dbReference>
<dbReference type="EMBL" id="LVVM01002191">
    <property type="protein sequence ID" value="OJA17076.1"/>
    <property type="molecule type" value="Genomic_DNA"/>
</dbReference>
<dbReference type="AlphaFoldDB" id="A0A1J8QZI7"/>
<evidence type="ECO:0000313" key="1">
    <source>
        <dbReference type="EMBL" id="OJA17076.1"/>
    </source>
</evidence>
<protein>
    <submittedName>
        <fullName evidence="1">Uncharacterized protein</fullName>
    </submittedName>
</protein>
<proteinExistence type="predicted"/>
<reference evidence="1 2" key="1">
    <citation type="submission" date="2016-03" db="EMBL/GenBank/DDBJ databases">
        <title>Comparative genomics of the ectomycorrhizal sister species Rhizopogon vinicolor and Rhizopogon vesiculosus (Basidiomycota: Boletales) reveals a divergence of the mating type B locus.</title>
        <authorList>
            <person name="Mujic A.B."/>
            <person name="Kuo A."/>
            <person name="Tritt A."/>
            <person name="Lipzen A."/>
            <person name="Chen C."/>
            <person name="Johnson J."/>
            <person name="Sharma A."/>
            <person name="Barry K."/>
            <person name="Grigoriev I.V."/>
            <person name="Spatafora J.W."/>
        </authorList>
    </citation>
    <scope>NUCLEOTIDE SEQUENCE [LARGE SCALE GENOMIC DNA]</scope>
    <source>
        <strain evidence="1 2">AM-OR11-056</strain>
    </source>
</reference>
<gene>
    <name evidence="1" type="ORF">AZE42_13253</name>
</gene>
<comment type="caution">
    <text evidence="1">The sequence shown here is derived from an EMBL/GenBank/DDBJ whole genome shotgun (WGS) entry which is preliminary data.</text>
</comment>
<accession>A0A1J8QZI7</accession>